<organism evidence="16 17">
    <name type="scientific">Sporothrix stenoceras</name>
    <dbReference type="NCBI Taxonomy" id="5173"/>
    <lineage>
        <taxon>Eukaryota</taxon>
        <taxon>Fungi</taxon>
        <taxon>Dikarya</taxon>
        <taxon>Ascomycota</taxon>
        <taxon>Pezizomycotina</taxon>
        <taxon>Sordariomycetes</taxon>
        <taxon>Sordariomycetidae</taxon>
        <taxon>Ophiostomatales</taxon>
        <taxon>Ophiostomataceae</taxon>
        <taxon>Sporothrix</taxon>
    </lineage>
</organism>
<evidence type="ECO:0000313" key="16">
    <source>
        <dbReference type="EMBL" id="KAL1896867.1"/>
    </source>
</evidence>
<protein>
    <recommendedName>
        <fullName evidence="13">NADH-cytochrome b5 reductase</fullName>
        <ecNumber evidence="13">1.6.2.2</ecNumber>
    </recommendedName>
</protein>
<gene>
    <name evidence="16" type="primary">MCR1</name>
    <name evidence="16" type="ORF">Sste5346_004501</name>
</gene>
<dbReference type="EMBL" id="JAWCUI010000021">
    <property type="protein sequence ID" value="KAL1896867.1"/>
    <property type="molecule type" value="Genomic_DNA"/>
</dbReference>
<dbReference type="SUPFAM" id="SSF52343">
    <property type="entry name" value="Ferredoxin reductase-like, C-terminal NADP-linked domain"/>
    <property type="match status" value="1"/>
</dbReference>
<accession>A0ABR3Z9I0</accession>
<dbReference type="PANTHER" id="PTHR19370">
    <property type="entry name" value="NADH-CYTOCHROME B5 REDUCTASE"/>
    <property type="match status" value="1"/>
</dbReference>
<dbReference type="Proteomes" id="UP001583186">
    <property type="component" value="Unassembled WGS sequence"/>
</dbReference>
<dbReference type="GO" id="GO:0090524">
    <property type="term" value="F:cytochrome-b5 reductase activity, acting on NADH"/>
    <property type="evidence" value="ECO:0007669"/>
    <property type="project" value="UniProtKB-EC"/>
</dbReference>
<keyword evidence="10 14" id="KW-0472">Membrane</keyword>
<dbReference type="InterPro" id="IPR001834">
    <property type="entry name" value="CBR-like"/>
</dbReference>
<evidence type="ECO:0000256" key="5">
    <source>
        <dbReference type="ARBA" id="ARBA00022787"/>
    </source>
</evidence>
<evidence type="ECO:0000256" key="14">
    <source>
        <dbReference type="SAM" id="Phobius"/>
    </source>
</evidence>
<keyword evidence="14" id="KW-0812">Transmembrane</keyword>
<dbReference type="InterPro" id="IPR017927">
    <property type="entry name" value="FAD-bd_FR_type"/>
</dbReference>
<feature type="domain" description="FAD-binding FR-type" evidence="15">
    <location>
        <begin position="94"/>
        <end position="199"/>
    </location>
</feature>
<keyword evidence="9" id="KW-0496">Mitochondrion</keyword>
<evidence type="ECO:0000256" key="11">
    <source>
        <dbReference type="ARBA" id="ARBA00037464"/>
    </source>
</evidence>
<dbReference type="Pfam" id="PF00970">
    <property type="entry name" value="FAD_binding_6"/>
    <property type="match status" value="1"/>
</dbReference>
<dbReference type="Gene3D" id="3.40.50.80">
    <property type="entry name" value="Nucleotide-binding domain of ferredoxin-NADP reductase (FNR) module"/>
    <property type="match status" value="1"/>
</dbReference>
<evidence type="ECO:0000256" key="6">
    <source>
        <dbReference type="ARBA" id="ARBA00022827"/>
    </source>
</evidence>
<dbReference type="PROSITE" id="PS51384">
    <property type="entry name" value="FAD_FR"/>
    <property type="match status" value="1"/>
</dbReference>
<dbReference type="InterPro" id="IPR008333">
    <property type="entry name" value="Cbr1-like_FAD-bd_dom"/>
</dbReference>
<evidence type="ECO:0000256" key="2">
    <source>
        <dbReference type="ARBA" id="ARBA00004572"/>
    </source>
</evidence>
<reference evidence="16 17" key="1">
    <citation type="journal article" date="2024" name="IMA Fungus">
        <title>IMA Genome - F19 : A genome assembly and annotation guide to empower mycologists, including annotated draft genome sequences of Ceratocystis pirilliformis, Diaporthe australafricana, Fusarium ophioides, Paecilomyces lecythidis, and Sporothrix stenoceras.</title>
        <authorList>
            <person name="Aylward J."/>
            <person name="Wilson A.M."/>
            <person name="Visagie C.M."/>
            <person name="Spraker J."/>
            <person name="Barnes I."/>
            <person name="Buitendag C."/>
            <person name="Ceriani C."/>
            <person name="Del Mar Angel L."/>
            <person name="du Plessis D."/>
            <person name="Fuchs T."/>
            <person name="Gasser K."/>
            <person name="Kramer D."/>
            <person name="Li W."/>
            <person name="Munsamy K."/>
            <person name="Piso A."/>
            <person name="Price J.L."/>
            <person name="Sonnekus B."/>
            <person name="Thomas C."/>
            <person name="van der Nest A."/>
            <person name="van Dijk A."/>
            <person name="van Heerden A."/>
            <person name="van Vuuren N."/>
            <person name="Yilmaz N."/>
            <person name="Duong T.A."/>
            <person name="van der Merwe N.A."/>
            <person name="Wingfield M.J."/>
            <person name="Wingfield B.D."/>
        </authorList>
    </citation>
    <scope>NUCLEOTIDE SEQUENCE [LARGE SCALE GENOMIC DNA]</scope>
    <source>
        <strain evidence="16 17">CMW 5346</strain>
    </source>
</reference>
<evidence type="ECO:0000256" key="7">
    <source>
        <dbReference type="ARBA" id="ARBA00023002"/>
    </source>
</evidence>
<dbReference type="PRINTS" id="PR00406">
    <property type="entry name" value="CYTB5RDTASE"/>
</dbReference>
<proteinExistence type="inferred from homology"/>
<feature type="transmembrane region" description="Helical" evidence="14">
    <location>
        <begin position="37"/>
        <end position="55"/>
    </location>
</feature>
<evidence type="ECO:0000256" key="3">
    <source>
        <dbReference type="ARBA" id="ARBA00006105"/>
    </source>
</evidence>
<dbReference type="SUPFAM" id="SSF63380">
    <property type="entry name" value="Riboflavin synthase domain-like"/>
    <property type="match status" value="1"/>
</dbReference>
<comment type="caution">
    <text evidence="16">The sequence shown here is derived from an EMBL/GenBank/DDBJ whole genome shotgun (WGS) entry which is preliminary data.</text>
</comment>
<dbReference type="InterPro" id="IPR001709">
    <property type="entry name" value="Flavoprot_Pyr_Nucl_cyt_Rdtase"/>
</dbReference>
<dbReference type="PANTHER" id="PTHR19370:SF171">
    <property type="entry name" value="NADH-CYTOCHROME B5 REDUCTASE 2"/>
    <property type="match status" value="1"/>
</dbReference>
<dbReference type="InterPro" id="IPR001433">
    <property type="entry name" value="OxRdtase_FAD/NAD-bd"/>
</dbReference>
<dbReference type="Gene3D" id="2.40.30.10">
    <property type="entry name" value="Translation factors"/>
    <property type="match status" value="1"/>
</dbReference>
<evidence type="ECO:0000259" key="15">
    <source>
        <dbReference type="PROSITE" id="PS51384"/>
    </source>
</evidence>
<dbReference type="InterPro" id="IPR017938">
    <property type="entry name" value="Riboflavin_synthase-like_b-brl"/>
</dbReference>
<evidence type="ECO:0000256" key="10">
    <source>
        <dbReference type="ARBA" id="ARBA00023136"/>
    </source>
</evidence>
<keyword evidence="14" id="KW-1133">Transmembrane helix</keyword>
<dbReference type="CDD" id="cd06183">
    <property type="entry name" value="cyt_b5_reduct_like"/>
    <property type="match status" value="1"/>
</dbReference>
<keyword evidence="17" id="KW-1185">Reference proteome</keyword>
<comment type="cofactor">
    <cofactor evidence="1 13">
        <name>FAD</name>
        <dbReference type="ChEBI" id="CHEBI:57692"/>
    </cofactor>
</comment>
<keyword evidence="7 13" id="KW-0560">Oxidoreductase</keyword>
<sequence>MFSRAATRTLLAASAPLKQTTRRYATTPQPSGGSNNTVVLAGAALAIGAAGYYILSTTTGTTPAKKAEEVKDKAADVVGAAKSAAKEAFRGGDQGFVPLTVESVNELNHNTKLVRFKLPEADQISGMHAASALLTKFKPEGAEKAVIRPYTAVSNSDEQGHLDLMVKRYEGGTMSTHIHSLAPGDSLDFKGPIVKYKWAPNKHEQIALVAGGTGITPMYQLIKAVLQNPENDKTKVTLVYGNIAEEDILLHKELRQLENTFPRQFRTFYVLEKPSADWQGGKGYITKDLLKQVLPEPKDGDFKVFVCGPPGLMKAISGGKKSPSDQGELSGALQELGYNKDQVLKL</sequence>
<keyword evidence="4 13" id="KW-0285">Flavoprotein</keyword>
<comment type="catalytic activity">
    <reaction evidence="12 13">
        <text>2 Fe(III)-[cytochrome b5] + NADH = 2 Fe(II)-[cytochrome b5] + NAD(+) + H(+)</text>
        <dbReference type="Rhea" id="RHEA:46680"/>
        <dbReference type="Rhea" id="RHEA-COMP:10438"/>
        <dbReference type="Rhea" id="RHEA-COMP:10439"/>
        <dbReference type="ChEBI" id="CHEBI:15378"/>
        <dbReference type="ChEBI" id="CHEBI:29033"/>
        <dbReference type="ChEBI" id="CHEBI:29034"/>
        <dbReference type="ChEBI" id="CHEBI:57540"/>
        <dbReference type="ChEBI" id="CHEBI:57945"/>
        <dbReference type="EC" id="1.6.2.2"/>
    </reaction>
</comment>
<name>A0ABR3Z9I0_9PEZI</name>
<keyword evidence="6 13" id="KW-0274">FAD</keyword>
<evidence type="ECO:0000256" key="1">
    <source>
        <dbReference type="ARBA" id="ARBA00001974"/>
    </source>
</evidence>
<evidence type="ECO:0000256" key="12">
    <source>
        <dbReference type="ARBA" id="ARBA00047682"/>
    </source>
</evidence>
<keyword evidence="8 13" id="KW-0520">NAD</keyword>
<keyword evidence="5" id="KW-1000">Mitochondrion outer membrane</keyword>
<evidence type="ECO:0000313" key="17">
    <source>
        <dbReference type="Proteomes" id="UP001583186"/>
    </source>
</evidence>
<evidence type="ECO:0000256" key="13">
    <source>
        <dbReference type="RuleBase" id="RU361226"/>
    </source>
</evidence>
<dbReference type="EC" id="1.6.2.2" evidence="13"/>
<dbReference type="Pfam" id="PF00175">
    <property type="entry name" value="NAD_binding_1"/>
    <property type="match status" value="1"/>
</dbReference>
<comment type="subcellular location">
    <subcellularLocation>
        <location evidence="2">Mitochondrion outer membrane</location>
        <topology evidence="2">Single-pass membrane protein</topology>
    </subcellularLocation>
</comment>
<comment type="function">
    <text evidence="11">May mediate the reduction of outer membrane cytochrome b5.</text>
</comment>
<evidence type="ECO:0000256" key="8">
    <source>
        <dbReference type="ARBA" id="ARBA00023027"/>
    </source>
</evidence>
<evidence type="ECO:0000256" key="9">
    <source>
        <dbReference type="ARBA" id="ARBA00023128"/>
    </source>
</evidence>
<evidence type="ECO:0000256" key="4">
    <source>
        <dbReference type="ARBA" id="ARBA00022630"/>
    </source>
</evidence>
<dbReference type="InterPro" id="IPR039261">
    <property type="entry name" value="FNR_nucleotide-bd"/>
</dbReference>
<comment type="similarity">
    <text evidence="3 13">Belongs to the flavoprotein pyridine nucleotide cytochrome reductase family.</text>
</comment>
<dbReference type="PRINTS" id="PR00371">
    <property type="entry name" value="FPNCR"/>
</dbReference>